<dbReference type="PROSITE" id="PS00626">
    <property type="entry name" value="RCC1_2"/>
    <property type="match status" value="2"/>
</dbReference>
<feature type="non-terminal residue" evidence="4">
    <location>
        <position position="1"/>
    </location>
</feature>
<comment type="caution">
    <text evidence="4">The sequence shown here is derived from an EMBL/GenBank/DDBJ whole genome shotgun (WGS) entry which is preliminary data.</text>
</comment>
<reference evidence="4 5" key="1">
    <citation type="submission" date="2019-09" db="EMBL/GenBank/DDBJ databases">
        <title>Bird 10,000 Genomes (B10K) Project - Family phase.</title>
        <authorList>
            <person name="Zhang G."/>
        </authorList>
    </citation>
    <scope>NUCLEOTIDE SEQUENCE [LARGE SCALE GENOMIC DNA]</scope>
    <source>
        <strain evidence="4">B10K-DU-001-07</strain>
        <tissue evidence="4">Muscle</tissue>
    </source>
</reference>
<evidence type="ECO:0000256" key="3">
    <source>
        <dbReference type="SAM" id="MobiDB-lite"/>
    </source>
</evidence>
<proteinExistence type="predicted"/>
<dbReference type="InterPro" id="IPR009091">
    <property type="entry name" value="RCC1/BLIP-II"/>
</dbReference>
<evidence type="ECO:0000256" key="2">
    <source>
        <dbReference type="PROSITE-ProRule" id="PRU00235"/>
    </source>
</evidence>
<protein>
    <submittedName>
        <fullName evidence="4">RPGR regulator</fullName>
    </submittedName>
</protein>
<feature type="region of interest" description="Disordered" evidence="3">
    <location>
        <begin position="545"/>
        <end position="564"/>
    </location>
</feature>
<feature type="region of interest" description="Disordered" evidence="3">
    <location>
        <begin position="467"/>
        <end position="531"/>
    </location>
</feature>
<organism evidence="4 5">
    <name type="scientific">Ciccaba nigrolineata</name>
    <dbReference type="NCBI Taxonomy" id="1118524"/>
    <lineage>
        <taxon>Eukaryota</taxon>
        <taxon>Metazoa</taxon>
        <taxon>Chordata</taxon>
        <taxon>Craniata</taxon>
        <taxon>Vertebrata</taxon>
        <taxon>Euteleostomi</taxon>
        <taxon>Archelosauria</taxon>
        <taxon>Archosauria</taxon>
        <taxon>Dinosauria</taxon>
        <taxon>Saurischia</taxon>
        <taxon>Theropoda</taxon>
        <taxon>Coelurosauria</taxon>
        <taxon>Aves</taxon>
        <taxon>Neognathae</taxon>
        <taxon>Neoaves</taxon>
        <taxon>Telluraves</taxon>
        <taxon>Strigiformes</taxon>
        <taxon>Strigidae</taxon>
        <taxon>Ciccaba</taxon>
    </lineage>
</organism>
<dbReference type="InterPro" id="IPR051625">
    <property type="entry name" value="Signaling_Regulatory_Domain"/>
</dbReference>
<dbReference type="PROSITE" id="PS50012">
    <property type="entry name" value="RCC1_3"/>
    <property type="match status" value="3"/>
</dbReference>
<feature type="compositionally biased region" description="Basic and acidic residues" evidence="3">
    <location>
        <begin position="256"/>
        <end position="275"/>
    </location>
</feature>
<feature type="repeat" description="RCC1" evidence="2">
    <location>
        <begin position="6"/>
        <end position="58"/>
    </location>
</feature>
<feature type="compositionally biased region" description="Basic and acidic residues" evidence="3">
    <location>
        <begin position="517"/>
        <end position="530"/>
    </location>
</feature>
<accession>A0A7K8V4V7</accession>
<feature type="repeat" description="RCC1" evidence="2">
    <location>
        <begin position="58"/>
        <end position="110"/>
    </location>
</feature>
<dbReference type="PANTHER" id="PTHR22872:SF9">
    <property type="entry name" value="X-LINKED RETINITIS PIGMENTOSA GTPASE REGULATOR"/>
    <property type="match status" value="1"/>
</dbReference>
<feature type="compositionally biased region" description="Basic and acidic residues" evidence="3">
    <location>
        <begin position="545"/>
        <end position="556"/>
    </location>
</feature>
<dbReference type="SUPFAM" id="SSF50985">
    <property type="entry name" value="RCC1/BLIP-II"/>
    <property type="match status" value="1"/>
</dbReference>
<dbReference type="InterPro" id="IPR000408">
    <property type="entry name" value="Reg_chr_condens"/>
</dbReference>
<keyword evidence="5" id="KW-1185">Reference proteome</keyword>
<dbReference type="Gene3D" id="2.130.10.30">
    <property type="entry name" value="Regulator of chromosome condensation 1/beta-lactamase-inhibitor protein II"/>
    <property type="match status" value="1"/>
</dbReference>
<dbReference type="PANTHER" id="PTHR22872">
    <property type="entry name" value="BTK-BINDING PROTEIN-RELATED"/>
    <property type="match status" value="1"/>
</dbReference>
<feature type="region of interest" description="Disordered" evidence="3">
    <location>
        <begin position="310"/>
        <end position="447"/>
    </location>
</feature>
<feature type="compositionally biased region" description="Polar residues" evidence="3">
    <location>
        <begin position="243"/>
        <end position="252"/>
    </location>
</feature>
<dbReference type="EMBL" id="VWZC01005443">
    <property type="protein sequence ID" value="NXF61759.1"/>
    <property type="molecule type" value="Genomic_DNA"/>
</dbReference>
<feature type="repeat" description="RCC1" evidence="2">
    <location>
        <begin position="111"/>
        <end position="164"/>
    </location>
</feature>
<keyword evidence="1" id="KW-0677">Repeat</keyword>
<feature type="compositionally biased region" description="Basic and acidic residues" evidence="3">
    <location>
        <begin position="386"/>
        <end position="400"/>
    </location>
</feature>
<feature type="compositionally biased region" description="Basic and acidic residues" evidence="3">
    <location>
        <begin position="484"/>
        <end position="509"/>
    </location>
</feature>
<dbReference type="Proteomes" id="UP000542434">
    <property type="component" value="Unassembled WGS sequence"/>
</dbReference>
<gene>
    <name evidence="4" type="primary">Rpgr</name>
    <name evidence="4" type="ORF">CICNIG_R02602</name>
</gene>
<dbReference type="Pfam" id="PF00415">
    <property type="entry name" value="RCC1"/>
    <property type="match status" value="3"/>
</dbReference>
<feature type="region of interest" description="Disordered" evidence="3">
    <location>
        <begin position="243"/>
        <end position="295"/>
    </location>
</feature>
<feature type="compositionally biased region" description="Acidic residues" evidence="3">
    <location>
        <begin position="329"/>
        <end position="368"/>
    </location>
</feature>
<evidence type="ECO:0000256" key="1">
    <source>
        <dbReference type="ARBA" id="ARBA00022737"/>
    </source>
</evidence>
<evidence type="ECO:0000313" key="5">
    <source>
        <dbReference type="Proteomes" id="UP000542434"/>
    </source>
</evidence>
<feature type="non-terminal residue" evidence="4">
    <location>
        <position position="564"/>
    </location>
</feature>
<sequence>IFTGDGELYTFGEPENGKLGLLPEQLKNNRVPQPVLGIMEKVNKVACGGEHTVVLTETDVYTFGLGQYGQLGHGTFIFETSVPKSVKHLRRHKICNITCGENHTAVIAENGLMFTFGDGRHGKLGLGEENFTNQFDPTLCYNFLRFTVLLVACGGCHMLVFAAPRPKGSEQVVLEDLYESRLTATFSKMSGDSLLTNTLQLTSARMRRREREKSPEQFIQMARTLPPLGESFLKSSLPVTSNTSPLYFSTSLPKAEPMKDRDRKKEKNHQKDKPGEGSAEEDSDNENNDRNLGNTTDILNMTHAMKLNPSDQSLKLSPLQKQKEQSLSGDEETDDDGDDDGDDDDDEDDDGDDDGDDEETEEEGEEKEEAGGGGEGTEKEEEIEEKYEKEKHSKTAEGEKSSNSTVETVETEETTQKETIIQQEKEGTDNHTVNNSSENTDDQITGGVVERKKFSLFKWKPLTGQKNVCSRKEDRFGKPLQSGQEKEKEDLSGEDSKDENQNHTLENSRETVTTQNRRMESSTCDRDTHPLKMTKMCMHAIDIKKKNVRDHEDKSMPIHARAGK</sequence>
<evidence type="ECO:0000313" key="4">
    <source>
        <dbReference type="EMBL" id="NXF61759.1"/>
    </source>
</evidence>
<name>A0A7K8V4V7_9STRI</name>
<dbReference type="AlphaFoldDB" id="A0A7K8V4V7"/>